<feature type="compositionally biased region" description="Low complexity" evidence="8">
    <location>
        <begin position="295"/>
        <end position="323"/>
    </location>
</feature>
<dbReference type="Gene3D" id="3.30.40.10">
    <property type="entry name" value="Zinc/RING finger domain, C3HC4 (zinc finger)"/>
    <property type="match status" value="1"/>
</dbReference>
<evidence type="ECO:0000313" key="12">
    <source>
        <dbReference type="Proteomes" id="UP001556367"/>
    </source>
</evidence>
<dbReference type="Pfam" id="PF12906">
    <property type="entry name" value="RINGv"/>
    <property type="match status" value="1"/>
</dbReference>
<dbReference type="PANTHER" id="PTHR46283">
    <property type="entry name" value="E3 UBIQUITIN-PROTEIN LIGASE MARCH5"/>
    <property type="match status" value="1"/>
</dbReference>
<proteinExistence type="predicted"/>
<keyword evidence="2 9" id="KW-0812">Transmembrane</keyword>
<dbReference type="Proteomes" id="UP001556367">
    <property type="component" value="Unassembled WGS sequence"/>
</dbReference>
<keyword evidence="12" id="KW-1185">Reference proteome</keyword>
<dbReference type="InterPro" id="IPR011016">
    <property type="entry name" value="Znf_RING-CH"/>
</dbReference>
<keyword evidence="4" id="KW-0863">Zinc-finger</keyword>
<evidence type="ECO:0000259" key="10">
    <source>
        <dbReference type="PROSITE" id="PS51292"/>
    </source>
</evidence>
<evidence type="ECO:0000256" key="9">
    <source>
        <dbReference type="SAM" id="Phobius"/>
    </source>
</evidence>
<dbReference type="PROSITE" id="PS51292">
    <property type="entry name" value="ZF_RING_CH"/>
    <property type="match status" value="1"/>
</dbReference>
<sequence>MSATTTLKYPTVNDLRLKTCYVCREEEKHDEPQNPPKAWVHPCNCTLVAHESCLLRWIQSAQADTARAPNALKCPQCSAQYELESEKSVLLNAFNAANGSMQVMGRLFTIFSLSGVVAVFSTGIYVISTAYGAYALQEFIGKEMFDLLLTDDPSNWPWHAFFNLPLIPVSLILSRTSLPSQLLPVVSILLAWPTSTPVAQRSILDRWATSEASQTIRVAGLPPTPAWPPSPLVFGLFIVPIVKIAYRTYFSRLAHWVLGTKPNAGAQRRRRWVWQINEGGPIAIRIGANIDAAPAAPAADGAANQGQQQQDAPPPDAAEAAEQTVAHSTSSLGRIVGGALMIPAISNLMGSLLYRLSGRSMLLRRFLAVRPPLRGQIPSPPLGPYSYDQNWNGLNRVQQYRLAMKLAFSTLWVGTRTWSECDPVWWRNSIGLGLFVVAKDCAYLFHTWLTKRELTSRHVKDRSFEGIDIKELDLIHPASTYKS</sequence>
<evidence type="ECO:0000256" key="4">
    <source>
        <dbReference type="ARBA" id="ARBA00022771"/>
    </source>
</evidence>
<comment type="caution">
    <text evidence="11">The sequence shown here is derived from an EMBL/GenBank/DDBJ whole genome shotgun (WGS) entry which is preliminary data.</text>
</comment>
<accession>A0ABR3JBE5</accession>
<keyword evidence="7 9" id="KW-0472">Membrane</keyword>
<feature type="transmembrane region" description="Helical" evidence="9">
    <location>
        <begin position="110"/>
        <end position="136"/>
    </location>
</feature>
<organism evidence="11 12">
    <name type="scientific">Hohenbuehelia grisea</name>
    <dbReference type="NCBI Taxonomy" id="104357"/>
    <lineage>
        <taxon>Eukaryota</taxon>
        <taxon>Fungi</taxon>
        <taxon>Dikarya</taxon>
        <taxon>Basidiomycota</taxon>
        <taxon>Agaricomycotina</taxon>
        <taxon>Agaricomycetes</taxon>
        <taxon>Agaricomycetidae</taxon>
        <taxon>Agaricales</taxon>
        <taxon>Pleurotineae</taxon>
        <taxon>Pleurotaceae</taxon>
        <taxon>Hohenbuehelia</taxon>
    </lineage>
</organism>
<name>A0ABR3JBE5_9AGAR</name>
<evidence type="ECO:0000256" key="1">
    <source>
        <dbReference type="ARBA" id="ARBA00004141"/>
    </source>
</evidence>
<keyword evidence="3" id="KW-0479">Metal-binding</keyword>
<keyword evidence="6 9" id="KW-1133">Transmembrane helix</keyword>
<reference evidence="12" key="1">
    <citation type="submission" date="2024-06" db="EMBL/GenBank/DDBJ databases">
        <title>Multi-omics analyses provide insights into the biosynthesis of the anticancer antibiotic pleurotin in Hohenbuehelia grisea.</title>
        <authorList>
            <person name="Weaver J.A."/>
            <person name="Alberti F."/>
        </authorList>
    </citation>
    <scope>NUCLEOTIDE SEQUENCE [LARGE SCALE GENOMIC DNA]</scope>
    <source>
        <strain evidence="12">T-177</strain>
    </source>
</reference>
<protein>
    <recommendedName>
        <fullName evidence="10">RING-CH-type domain-containing protein</fullName>
    </recommendedName>
</protein>
<evidence type="ECO:0000256" key="7">
    <source>
        <dbReference type="ARBA" id="ARBA00023136"/>
    </source>
</evidence>
<evidence type="ECO:0000256" key="5">
    <source>
        <dbReference type="ARBA" id="ARBA00022833"/>
    </source>
</evidence>
<evidence type="ECO:0000256" key="8">
    <source>
        <dbReference type="SAM" id="MobiDB-lite"/>
    </source>
</evidence>
<feature type="domain" description="RING-CH-type" evidence="10">
    <location>
        <begin position="12"/>
        <end position="84"/>
    </location>
</feature>
<evidence type="ECO:0000313" key="11">
    <source>
        <dbReference type="EMBL" id="KAL0952465.1"/>
    </source>
</evidence>
<evidence type="ECO:0000256" key="6">
    <source>
        <dbReference type="ARBA" id="ARBA00022989"/>
    </source>
</evidence>
<comment type="subcellular location">
    <subcellularLocation>
        <location evidence="1">Membrane</location>
        <topology evidence="1">Multi-pass membrane protein</topology>
    </subcellularLocation>
</comment>
<evidence type="ECO:0000256" key="3">
    <source>
        <dbReference type="ARBA" id="ARBA00022723"/>
    </source>
</evidence>
<feature type="region of interest" description="Disordered" evidence="8">
    <location>
        <begin position="295"/>
        <end position="324"/>
    </location>
</feature>
<dbReference type="EMBL" id="JASNQZ010000010">
    <property type="protein sequence ID" value="KAL0952465.1"/>
    <property type="molecule type" value="Genomic_DNA"/>
</dbReference>
<keyword evidence="5" id="KW-0862">Zinc</keyword>
<dbReference type="SMART" id="SM00744">
    <property type="entry name" value="RINGv"/>
    <property type="match status" value="1"/>
</dbReference>
<dbReference type="InterPro" id="IPR013083">
    <property type="entry name" value="Znf_RING/FYVE/PHD"/>
</dbReference>
<gene>
    <name evidence="11" type="ORF">HGRIS_006733</name>
</gene>
<dbReference type="SUPFAM" id="SSF57850">
    <property type="entry name" value="RING/U-box"/>
    <property type="match status" value="1"/>
</dbReference>
<evidence type="ECO:0000256" key="2">
    <source>
        <dbReference type="ARBA" id="ARBA00022692"/>
    </source>
</evidence>